<dbReference type="EMBL" id="JACHJB010000002">
    <property type="protein sequence ID" value="MBB6348161.1"/>
    <property type="molecule type" value="Genomic_DNA"/>
</dbReference>
<name>A0A7X0C6T5_9ACTN</name>
<sequence>MKDRRIVVGVDGTPGCEDALLWAAGEAERAGARLVVAHAWDAGERHAPYAPHAWPDDLRYRRSRATAVLDRAVALAREARPGLGVERRLVAGRAEAALTRVARGAALLVLGSAAHHAGDGRLGVVVLSCLRWPPCPVTVVPCRSVPAAHGGAPSGRLLEYAGAGDPETP</sequence>
<dbReference type="InterPro" id="IPR006016">
    <property type="entry name" value="UspA"/>
</dbReference>
<dbReference type="InterPro" id="IPR014729">
    <property type="entry name" value="Rossmann-like_a/b/a_fold"/>
</dbReference>
<keyword evidence="3" id="KW-1185">Reference proteome</keyword>
<dbReference type="AlphaFoldDB" id="A0A7X0C6T5"/>
<evidence type="ECO:0000313" key="3">
    <source>
        <dbReference type="Proteomes" id="UP000583800"/>
    </source>
</evidence>
<organism evidence="2 3">
    <name type="scientific">Nonomuraea muscovyensis</name>
    <dbReference type="NCBI Taxonomy" id="1124761"/>
    <lineage>
        <taxon>Bacteria</taxon>
        <taxon>Bacillati</taxon>
        <taxon>Actinomycetota</taxon>
        <taxon>Actinomycetes</taxon>
        <taxon>Streptosporangiales</taxon>
        <taxon>Streptosporangiaceae</taxon>
        <taxon>Nonomuraea</taxon>
    </lineage>
</organism>
<evidence type="ECO:0000313" key="2">
    <source>
        <dbReference type="EMBL" id="MBB6348161.1"/>
    </source>
</evidence>
<dbReference type="Pfam" id="PF00582">
    <property type="entry name" value="Usp"/>
    <property type="match status" value="1"/>
</dbReference>
<dbReference type="Proteomes" id="UP000583800">
    <property type="component" value="Unassembled WGS sequence"/>
</dbReference>
<gene>
    <name evidence="2" type="ORF">FHU36_004706</name>
</gene>
<dbReference type="Gene3D" id="3.40.50.620">
    <property type="entry name" value="HUPs"/>
    <property type="match status" value="1"/>
</dbReference>
<comment type="caution">
    <text evidence="2">The sequence shown here is derived from an EMBL/GenBank/DDBJ whole genome shotgun (WGS) entry which is preliminary data.</text>
</comment>
<accession>A0A7X0C6T5</accession>
<proteinExistence type="predicted"/>
<protein>
    <submittedName>
        <fullName evidence="2">Nucleotide-binding universal stress UspA family protein</fullName>
    </submittedName>
</protein>
<dbReference type="RefSeq" id="WP_185085977.1">
    <property type="nucleotide sequence ID" value="NZ_JACHJB010000002.1"/>
</dbReference>
<reference evidence="2 3" key="1">
    <citation type="submission" date="2020-08" db="EMBL/GenBank/DDBJ databases">
        <title>Sequencing the genomes of 1000 actinobacteria strains.</title>
        <authorList>
            <person name="Klenk H.-P."/>
        </authorList>
    </citation>
    <scope>NUCLEOTIDE SEQUENCE [LARGE SCALE GENOMIC DNA]</scope>
    <source>
        <strain evidence="2 3">DSM 45913</strain>
    </source>
</reference>
<dbReference type="SUPFAM" id="SSF52402">
    <property type="entry name" value="Adenine nucleotide alpha hydrolases-like"/>
    <property type="match status" value="1"/>
</dbReference>
<evidence type="ECO:0000259" key="1">
    <source>
        <dbReference type="Pfam" id="PF00582"/>
    </source>
</evidence>
<feature type="domain" description="UspA" evidence="1">
    <location>
        <begin position="4"/>
        <end position="141"/>
    </location>
</feature>
<dbReference type="CDD" id="cd00293">
    <property type="entry name" value="USP-like"/>
    <property type="match status" value="1"/>
</dbReference>